<dbReference type="InterPro" id="IPR029021">
    <property type="entry name" value="Prot-tyrosine_phosphatase-like"/>
</dbReference>
<dbReference type="InterPro" id="IPR016130">
    <property type="entry name" value="Tyr_Pase_AS"/>
</dbReference>
<protein>
    <submittedName>
        <fullName evidence="2">Phosphatase</fullName>
    </submittedName>
</protein>
<dbReference type="CDD" id="cd14505">
    <property type="entry name" value="CDKN3-like"/>
    <property type="match status" value="1"/>
</dbReference>
<dbReference type="FunFam" id="3.90.190.10:FF:000157">
    <property type="entry name" value="Protein-tyrosine phosphatase"/>
    <property type="match status" value="1"/>
</dbReference>
<proteinExistence type="predicted"/>
<name>A0A2S7VKG2_PHOAN</name>
<dbReference type="SUPFAM" id="SSF52799">
    <property type="entry name" value="(Phosphotyrosine protein) phosphatases II"/>
    <property type="match status" value="1"/>
</dbReference>
<evidence type="ECO:0000259" key="1">
    <source>
        <dbReference type="PROSITE" id="PS50056"/>
    </source>
</evidence>
<dbReference type="InterPro" id="IPR000340">
    <property type="entry name" value="Dual-sp_phosphatase_cat-dom"/>
</dbReference>
<dbReference type="Gene3D" id="3.90.190.10">
    <property type="entry name" value="Protein tyrosine phosphatase superfamily"/>
    <property type="match status" value="1"/>
</dbReference>
<dbReference type="PROSITE" id="PS00383">
    <property type="entry name" value="TYR_PHOSPHATASE_1"/>
    <property type="match status" value="1"/>
</dbReference>
<dbReference type="Pfam" id="PF00782">
    <property type="entry name" value="DSPc"/>
    <property type="match status" value="1"/>
</dbReference>
<gene>
    <name evidence="2" type="ORF">BTO08_20675</name>
</gene>
<dbReference type="RefSeq" id="WP_105062432.1">
    <property type="nucleotide sequence ID" value="NZ_MSCJ01000003.1"/>
</dbReference>
<dbReference type="InterPro" id="IPR050561">
    <property type="entry name" value="PTP"/>
</dbReference>
<reference evidence="2 3" key="1">
    <citation type="submission" date="2016-12" db="EMBL/GenBank/DDBJ databases">
        <title>Diversity of luminous bacteria.</title>
        <authorList>
            <person name="Yoshizawa S."/>
            <person name="Kogure K."/>
        </authorList>
    </citation>
    <scope>NUCLEOTIDE SEQUENCE [LARGE SCALE GENOMIC DNA]</scope>
    <source>
        <strain evidence="2 3">LC1-200</strain>
    </source>
</reference>
<dbReference type="PANTHER" id="PTHR23339">
    <property type="entry name" value="TYROSINE SPECIFIC PROTEIN PHOSPHATASE AND DUAL SPECIFICITY PROTEIN PHOSPHATASE"/>
    <property type="match status" value="1"/>
</dbReference>
<dbReference type="OrthoDB" id="9806482at2"/>
<feature type="domain" description="Tyrosine specific protein phosphatases" evidence="1">
    <location>
        <begin position="86"/>
        <end position="157"/>
    </location>
</feature>
<organism evidence="2 3">
    <name type="scientific">Photobacterium angustum</name>
    <dbReference type="NCBI Taxonomy" id="661"/>
    <lineage>
        <taxon>Bacteria</taxon>
        <taxon>Pseudomonadati</taxon>
        <taxon>Pseudomonadota</taxon>
        <taxon>Gammaproteobacteria</taxon>
        <taxon>Vibrionales</taxon>
        <taxon>Vibrionaceae</taxon>
        <taxon>Photobacterium</taxon>
    </lineage>
</organism>
<evidence type="ECO:0000313" key="2">
    <source>
        <dbReference type="EMBL" id="PQJ62643.1"/>
    </source>
</evidence>
<dbReference type="PROSITE" id="PS50056">
    <property type="entry name" value="TYR_PHOSPHATASE_2"/>
    <property type="match status" value="1"/>
</dbReference>
<dbReference type="InterPro" id="IPR000387">
    <property type="entry name" value="Tyr_Pase_dom"/>
</dbReference>
<evidence type="ECO:0000313" key="3">
    <source>
        <dbReference type="Proteomes" id="UP000238730"/>
    </source>
</evidence>
<sequence>MTHPTWDLPINNNSAGLVLTPCPGTKGTPLVESIDQLKAQGVTIVVTALSMKEMEAKNVGLLPLVVQQVGLQWFNTPIEDDCAPDESFQPHWDAISPALHQALDNGEKVALHCMGGSGRTGLLAAHLLLEKNWQLEDIISQVQALRPNAFTKEVQAEYIRDIALIND</sequence>
<dbReference type="AlphaFoldDB" id="A0A2S7VKG2"/>
<accession>A0A2S7VKG2</accession>
<dbReference type="EMBL" id="MSCJ01000003">
    <property type="protein sequence ID" value="PQJ62643.1"/>
    <property type="molecule type" value="Genomic_DNA"/>
</dbReference>
<comment type="caution">
    <text evidence="2">The sequence shown here is derived from an EMBL/GenBank/DDBJ whole genome shotgun (WGS) entry which is preliminary data.</text>
</comment>
<dbReference type="Proteomes" id="UP000238730">
    <property type="component" value="Unassembled WGS sequence"/>
</dbReference>